<dbReference type="Proteomes" id="UP000281474">
    <property type="component" value="Unassembled WGS sequence"/>
</dbReference>
<dbReference type="Gene3D" id="3.30.70.270">
    <property type="match status" value="1"/>
</dbReference>
<keyword evidence="5" id="KW-0418">Kinase</keyword>
<protein>
    <recommendedName>
        <fullName evidence="9">GGDEF domain-containing protein</fullName>
    </recommendedName>
</protein>
<evidence type="ECO:0000313" key="10">
    <source>
        <dbReference type="EMBL" id="RLV59749.1"/>
    </source>
</evidence>
<keyword evidence="7" id="KW-0902">Two-component regulatory system</keyword>
<evidence type="ECO:0000256" key="4">
    <source>
        <dbReference type="ARBA" id="ARBA00022741"/>
    </source>
</evidence>
<keyword evidence="3" id="KW-0808">Transferase</keyword>
<evidence type="ECO:0000256" key="1">
    <source>
        <dbReference type="ARBA" id="ARBA00004370"/>
    </source>
</evidence>
<evidence type="ECO:0000256" key="7">
    <source>
        <dbReference type="ARBA" id="ARBA00023012"/>
    </source>
</evidence>
<proteinExistence type="predicted"/>
<dbReference type="InterPro" id="IPR043128">
    <property type="entry name" value="Rev_trsase/Diguanyl_cyclase"/>
</dbReference>
<keyword evidence="6" id="KW-0067">ATP-binding</keyword>
<dbReference type="GO" id="GO:0000160">
    <property type="term" value="P:phosphorelay signal transduction system"/>
    <property type="evidence" value="ECO:0007669"/>
    <property type="project" value="UniProtKB-KW"/>
</dbReference>
<sequence>MLKFSPFPQFTKPLFSAQGIHWSYQRKLALASQLVMLLIAMVLLTNVALSLGQKQLKSEWATQRYSELQTFSTLLADQVAFQNFRIKTIASSDTFVHFLQSPSKIRHQQLNKKWMTLTENIPELLSIAFYDAGGYRRLVTQNQKIMPILSQSLLAKLYLLRENEVYASEIHKIAINGVLEPYQFQVIKVMNPQKQLVGFFVTFNSINRTLQSIKPNFGGNSSPLILLDSKGRMFDGNKFISAKQSSNDDIDTLLSTQFPELWNAITLKKFGEFYGNASTYVYLKVDFGESNNSNYPYFFLSNILDKDINKAFAHRQMILVGFSVLLTLLIASLIVMLNRFTLERRARFFNMELVEQLFKDERGLLIASEEGRVIASNPTTAAMLAMVQEELADRNVMGVLRLEQQQYRTLMKSYQKNRHHQFELDLRHADLGVLKITLSSLPLTQHVNGDREQYLLISISDITELRQMQEQAALNHQISEAAIPVVLVNIKGRIQQSNRKFDQAFKRKSNSDSLIYLLGSEIEKQWGHIQQQLALTGQWHGCTQHFYDGQYTYFEVMINSVDASMNEPDLFVCSLVPSIASDETEKQKMIPHRSRILMGYDEVESYFASLDDDKRLYASMMLLDIRPVGVFSHMSDIDKLEKRQHDIEIRLLLELPKAYQLAQCQLGKLMVMLPNTSSDEAHQFAVDTYNRLDEIGLSEGISIGIVSYHQDQSLKDFMDNAEIALQRAKQNVEQNICQAFTRQLTEE</sequence>
<comment type="caution">
    <text evidence="10">The sequence shown here is derived from an EMBL/GenBank/DDBJ whole genome shotgun (WGS) entry which is preliminary data.</text>
</comment>
<evidence type="ECO:0000256" key="8">
    <source>
        <dbReference type="SAM" id="Phobius"/>
    </source>
</evidence>
<dbReference type="InterPro" id="IPR000014">
    <property type="entry name" value="PAS"/>
</dbReference>
<dbReference type="CDD" id="cd00130">
    <property type="entry name" value="PAS"/>
    <property type="match status" value="1"/>
</dbReference>
<keyword evidence="8" id="KW-0812">Transmembrane</keyword>
<reference evidence="10 11" key="1">
    <citation type="submission" date="2018-09" db="EMBL/GenBank/DDBJ databases">
        <title>Phylogeny of the Shewanellaceae, and recommendation for two new genera, Pseudoshewanella and Parashewanella.</title>
        <authorList>
            <person name="Wang G."/>
        </authorList>
    </citation>
    <scope>NUCLEOTIDE SEQUENCE [LARGE SCALE GENOMIC DNA]</scope>
    <source>
        <strain evidence="10 11">C51</strain>
    </source>
</reference>
<dbReference type="PROSITE" id="PS50887">
    <property type="entry name" value="GGDEF"/>
    <property type="match status" value="1"/>
</dbReference>
<dbReference type="OrthoDB" id="6244250at2"/>
<dbReference type="AlphaFoldDB" id="A0A3L8PY62"/>
<feature type="transmembrane region" description="Helical" evidence="8">
    <location>
        <begin position="28"/>
        <end position="49"/>
    </location>
</feature>
<accession>A0A3L8PY62</accession>
<dbReference type="Gene3D" id="3.30.450.20">
    <property type="entry name" value="PAS domain"/>
    <property type="match status" value="1"/>
</dbReference>
<comment type="subcellular location">
    <subcellularLocation>
        <location evidence="1">Membrane</location>
    </subcellularLocation>
</comment>
<evidence type="ECO:0000256" key="5">
    <source>
        <dbReference type="ARBA" id="ARBA00022777"/>
    </source>
</evidence>
<dbReference type="InterPro" id="IPR029151">
    <property type="entry name" value="Sensor-like_sf"/>
</dbReference>
<name>A0A3L8PY62_9GAMM</name>
<dbReference type="EMBL" id="QZEI01000027">
    <property type="protein sequence ID" value="RLV59749.1"/>
    <property type="molecule type" value="Genomic_DNA"/>
</dbReference>
<dbReference type="InterPro" id="IPR000160">
    <property type="entry name" value="GGDEF_dom"/>
</dbReference>
<feature type="transmembrane region" description="Helical" evidence="8">
    <location>
        <begin position="317"/>
        <end position="337"/>
    </location>
</feature>
<feature type="domain" description="GGDEF" evidence="9">
    <location>
        <begin position="616"/>
        <end position="742"/>
    </location>
</feature>
<dbReference type="SUPFAM" id="SSF55785">
    <property type="entry name" value="PYP-like sensor domain (PAS domain)"/>
    <property type="match status" value="1"/>
</dbReference>
<evidence type="ECO:0000313" key="11">
    <source>
        <dbReference type="Proteomes" id="UP000281474"/>
    </source>
</evidence>
<evidence type="ECO:0000256" key="3">
    <source>
        <dbReference type="ARBA" id="ARBA00022679"/>
    </source>
</evidence>
<dbReference type="GO" id="GO:0016020">
    <property type="term" value="C:membrane"/>
    <property type="evidence" value="ECO:0007669"/>
    <property type="project" value="UniProtKB-SubCell"/>
</dbReference>
<evidence type="ECO:0000256" key="2">
    <source>
        <dbReference type="ARBA" id="ARBA00022553"/>
    </source>
</evidence>
<dbReference type="GO" id="GO:0005524">
    <property type="term" value="F:ATP binding"/>
    <property type="evidence" value="ECO:0007669"/>
    <property type="project" value="UniProtKB-KW"/>
</dbReference>
<dbReference type="InterPro" id="IPR035965">
    <property type="entry name" value="PAS-like_dom_sf"/>
</dbReference>
<keyword evidence="11" id="KW-1185">Reference proteome</keyword>
<keyword evidence="8" id="KW-0472">Membrane</keyword>
<organism evidence="10 11">
    <name type="scientific">Parashewanella curva</name>
    <dbReference type="NCBI Taxonomy" id="2338552"/>
    <lineage>
        <taxon>Bacteria</taxon>
        <taxon>Pseudomonadati</taxon>
        <taxon>Pseudomonadota</taxon>
        <taxon>Gammaproteobacteria</taxon>
        <taxon>Alteromonadales</taxon>
        <taxon>Shewanellaceae</taxon>
        <taxon>Parashewanella</taxon>
    </lineage>
</organism>
<dbReference type="RefSeq" id="WP_121838918.1">
    <property type="nucleotide sequence ID" value="NZ_ML014776.1"/>
</dbReference>
<keyword evidence="2" id="KW-0597">Phosphoprotein</keyword>
<dbReference type="InterPro" id="IPR029787">
    <property type="entry name" value="Nucleotide_cyclase"/>
</dbReference>
<evidence type="ECO:0000256" key="6">
    <source>
        <dbReference type="ARBA" id="ARBA00022840"/>
    </source>
</evidence>
<dbReference type="SUPFAM" id="SSF55073">
    <property type="entry name" value="Nucleotide cyclase"/>
    <property type="match status" value="1"/>
</dbReference>
<dbReference type="SUPFAM" id="SSF103190">
    <property type="entry name" value="Sensory domain-like"/>
    <property type="match status" value="1"/>
</dbReference>
<evidence type="ECO:0000259" key="9">
    <source>
        <dbReference type="PROSITE" id="PS50887"/>
    </source>
</evidence>
<keyword evidence="8" id="KW-1133">Transmembrane helix</keyword>
<gene>
    <name evidence="10" type="ORF">D5018_10285</name>
</gene>
<dbReference type="GO" id="GO:0016301">
    <property type="term" value="F:kinase activity"/>
    <property type="evidence" value="ECO:0007669"/>
    <property type="project" value="UniProtKB-KW"/>
</dbReference>
<keyword evidence="4" id="KW-0547">Nucleotide-binding</keyword>